<dbReference type="GO" id="GO:0046872">
    <property type="term" value="F:metal ion binding"/>
    <property type="evidence" value="ECO:0007669"/>
    <property type="project" value="UniProtKB-KW"/>
</dbReference>
<name>C6X8J1_METGS</name>
<dbReference type="InterPro" id="IPR011990">
    <property type="entry name" value="TPR-like_helical_dom_sf"/>
</dbReference>
<dbReference type="OrthoDB" id="9810445at2"/>
<keyword evidence="7" id="KW-0862">Zinc</keyword>
<evidence type="ECO:0000256" key="2">
    <source>
        <dbReference type="ARBA" id="ARBA00022670"/>
    </source>
</evidence>
<dbReference type="GO" id="GO:0016020">
    <property type="term" value="C:membrane"/>
    <property type="evidence" value="ECO:0007669"/>
    <property type="project" value="InterPro"/>
</dbReference>
<feature type="chain" id="PRO_5002973607" evidence="9">
    <location>
        <begin position="22"/>
        <end position="478"/>
    </location>
</feature>
<dbReference type="Proteomes" id="UP000002743">
    <property type="component" value="Chromosome"/>
</dbReference>
<dbReference type="CDD" id="cd07333">
    <property type="entry name" value="M48C_bepA_like"/>
    <property type="match status" value="1"/>
</dbReference>
<evidence type="ECO:0000313" key="11">
    <source>
        <dbReference type="EMBL" id="ACT49461.1"/>
    </source>
</evidence>
<dbReference type="Pfam" id="PF01435">
    <property type="entry name" value="Peptidase_M48"/>
    <property type="match status" value="1"/>
</dbReference>
<dbReference type="Pfam" id="PF14559">
    <property type="entry name" value="TPR_19"/>
    <property type="match status" value="1"/>
</dbReference>
<accession>C6X8J1</accession>
<dbReference type="RefSeq" id="WP_015829210.1">
    <property type="nucleotide sequence ID" value="NC_012969.1"/>
</dbReference>
<dbReference type="PANTHER" id="PTHR22726:SF1">
    <property type="entry name" value="METALLOENDOPEPTIDASE OMA1, MITOCHONDRIAL"/>
    <property type="match status" value="1"/>
</dbReference>
<proteinExistence type="inferred from homology"/>
<evidence type="ECO:0000256" key="9">
    <source>
        <dbReference type="SAM" id="SignalP"/>
    </source>
</evidence>
<keyword evidence="2" id="KW-0645">Protease</keyword>
<dbReference type="AlphaFoldDB" id="C6X8J1"/>
<dbReference type="InterPro" id="IPR001915">
    <property type="entry name" value="Peptidase_M48"/>
</dbReference>
<reference evidence="12" key="1">
    <citation type="submission" date="2009-07" db="EMBL/GenBank/DDBJ databases">
        <title>Complete sequence of chromosome of Methylovorus sp. SIP3-4.</title>
        <authorList>
            <person name="Lucas S."/>
            <person name="Copeland A."/>
            <person name="Lapidus A."/>
            <person name="Glavina del Rio T."/>
            <person name="Tice H."/>
            <person name="Bruce D."/>
            <person name="Goodwin L."/>
            <person name="Pitluck S."/>
            <person name="Clum A."/>
            <person name="Larimer F."/>
            <person name="Land M."/>
            <person name="Hauser L."/>
            <person name="Kyrpides N."/>
            <person name="Mikhailova N."/>
            <person name="Kayluzhnaya M."/>
            <person name="Chistoserdova L."/>
        </authorList>
    </citation>
    <scope>NUCLEOTIDE SEQUENCE [LARGE SCALE GENOMIC DNA]</scope>
    <source>
        <strain evidence="12">SIP3-4</strain>
    </source>
</reference>
<dbReference type="Gene3D" id="3.30.2010.10">
    <property type="entry name" value="Metalloproteases ('zincins'), catalytic domain"/>
    <property type="match status" value="1"/>
</dbReference>
<evidence type="ECO:0000256" key="5">
    <source>
        <dbReference type="ARBA" id="ARBA00022764"/>
    </source>
</evidence>
<keyword evidence="6" id="KW-0378">Hydrolase</keyword>
<dbReference type="SUPFAM" id="SSF48452">
    <property type="entry name" value="TPR-like"/>
    <property type="match status" value="1"/>
</dbReference>
<organism evidence="11 12">
    <name type="scientific">Methylovorus glucosotrophus (strain SIP3-4)</name>
    <dbReference type="NCBI Taxonomy" id="582744"/>
    <lineage>
        <taxon>Bacteria</taxon>
        <taxon>Pseudomonadati</taxon>
        <taxon>Pseudomonadota</taxon>
        <taxon>Betaproteobacteria</taxon>
        <taxon>Nitrosomonadales</taxon>
        <taxon>Methylophilaceae</taxon>
        <taxon>Methylovorus</taxon>
    </lineage>
</organism>
<sequence precursor="true">MKLVYTSVVAVMALFFVPVSPADGLPDLGDVSATVLSPLDEKKIADQIMRSVMASDDVERDPEIQDYVQQLGMRLVAASSDKLLPFQFFVVKDNSINAFAMPGGVVGVHTGLIVAAENESEVAGVLGHEIGHVVQRHLARMMAQQKRDSIISMATIGLALLAARANPQLASGAMMSASAGSLQKQLDYTREHEREADRVGLQIMADAGFDTRGMPAFFEILQRGTRFIDGSAPSFLRTHPLTTERIADVRSRVEQGAYRQVQDSAEFQYVRAKLLANLGPARQAMELFRNNLAQRTYTNEAAQHYGLAIASLRANDLAMAASELVWLKQNASPHAMFASLAANIEVAKQNTAAATGLFQQGLEHYPRSRALIFGYAEHLLRLGQTDAALNLVAQNIDLYPDDPYFYELRSKAYTMQGKRLLRHQAQGEAYVRSYNLPRAIEQMELAAKAGDGDFYQQSIVEARLKQLRLLLNDPKDRG</sequence>
<protein>
    <submittedName>
        <fullName evidence="11">Peptidase M48 Ste24p</fullName>
    </submittedName>
</protein>
<feature type="signal peptide" evidence="9">
    <location>
        <begin position="1"/>
        <end position="21"/>
    </location>
</feature>
<keyword evidence="4 9" id="KW-0732">Signal</keyword>
<comment type="cofactor">
    <cofactor evidence="1">
        <name>Zn(2+)</name>
        <dbReference type="ChEBI" id="CHEBI:29105"/>
    </cofactor>
</comment>
<reference evidence="11 12" key="2">
    <citation type="journal article" date="2011" name="J. Bacteriol.">
        <title>Genomes of three methylotrophs from a single niche uncover genetic and metabolic divergence of Methylophilaceae.</title>
        <authorList>
            <person name="Lapidus A."/>
            <person name="Clum A."/>
            <person name="Labutti K."/>
            <person name="Kaluzhnaya M.G."/>
            <person name="Lim S."/>
            <person name="Beck D.A."/>
            <person name="Glavina Del Rio T."/>
            <person name="Nolan M."/>
            <person name="Mavromatis K."/>
            <person name="Huntemann M."/>
            <person name="Lucas S."/>
            <person name="Lidstrom M.E."/>
            <person name="Ivanova N."/>
            <person name="Chistoserdova L."/>
        </authorList>
    </citation>
    <scope>NUCLEOTIDE SEQUENCE [LARGE SCALE GENOMIC DNA]</scope>
    <source>
        <strain evidence="11 12">SIP3-4</strain>
    </source>
</reference>
<gene>
    <name evidence="11" type="ordered locus">Msip34_0212</name>
</gene>
<keyword evidence="5" id="KW-0574">Periplasm</keyword>
<evidence type="ECO:0000256" key="6">
    <source>
        <dbReference type="ARBA" id="ARBA00022801"/>
    </source>
</evidence>
<evidence type="ECO:0000259" key="10">
    <source>
        <dbReference type="Pfam" id="PF01435"/>
    </source>
</evidence>
<keyword evidence="3" id="KW-0479">Metal-binding</keyword>
<dbReference type="PANTHER" id="PTHR22726">
    <property type="entry name" value="METALLOENDOPEPTIDASE OMA1"/>
    <property type="match status" value="1"/>
</dbReference>
<dbReference type="STRING" id="582744.Msip34_0212"/>
<dbReference type="HAMAP" id="MF_00997">
    <property type="entry name" value="Protease_BepA"/>
    <property type="match status" value="1"/>
</dbReference>
<dbReference type="GO" id="GO:0051603">
    <property type="term" value="P:proteolysis involved in protein catabolic process"/>
    <property type="evidence" value="ECO:0007669"/>
    <property type="project" value="TreeGrafter"/>
</dbReference>
<evidence type="ECO:0000256" key="7">
    <source>
        <dbReference type="ARBA" id="ARBA00022833"/>
    </source>
</evidence>
<dbReference type="Gene3D" id="1.25.40.10">
    <property type="entry name" value="Tetratricopeptide repeat domain"/>
    <property type="match status" value="1"/>
</dbReference>
<feature type="domain" description="Peptidase M48" evidence="10">
    <location>
        <begin position="65"/>
        <end position="252"/>
    </location>
</feature>
<dbReference type="InterPro" id="IPR051156">
    <property type="entry name" value="Mito/Outer_Membr_Metalloprot"/>
</dbReference>
<dbReference type="InterPro" id="IPR030873">
    <property type="entry name" value="Protease_BepA"/>
</dbReference>
<keyword evidence="12" id="KW-1185">Reference proteome</keyword>
<dbReference type="HOGENOM" id="CLU_030556_1_1_4"/>
<evidence type="ECO:0000256" key="3">
    <source>
        <dbReference type="ARBA" id="ARBA00022723"/>
    </source>
</evidence>
<dbReference type="eggNOG" id="COG4783">
    <property type="taxonomic scope" value="Bacteria"/>
</dbReference>
<dbReference type="EMBL" id="CP001674">
    <property type="protein sequence ID" value="ACT49461.1"/>
    <property type="molecule type" value="Genomic_DNA"/>
</dbReference>
<evidence type="ECO:0000256" key="1">
    <source>
        <dbReference type="ARBA" id="ARBA00001947"/>
    </source>
</evidence>
<evidence type="ECO:0000256" key="8">
    <source>
        <dbReference type="ARBA" id="ARBA00023049"/>
    </source>
</evidence>
<keyword evidence="8" id="KW-0482">Metalloprotease</keyword>
<dbReference type="GO" id="GO:0004222">
    <property type="term" value="F:metalloendopeptidase activity"/>
    <property type="evidence" value="ECO:0007669"/>
    <property type="project" value="InterPro"/>
</dbReference>
<evidence type="ECO:0000256" key="4">
    <source>
        <dbReference type="ARBA" id="ARBA00022729"/>
    </source>
</evidence>
<evidence type="ECO:0000313" key="12">
    <source>
        <dbReference type="Proteomes" id="UP000002743"/>
    </source>
</evidence>
<dbReference type="KEGG" id="mei:Msip34_0212"/>